<protein>
    <recommendedName>
        <fullName evidence="1">DUF2460 domain-containing protein</fullName>
    </recommendedName>
</protein>
<feature type="domain" description="DUF2460" evidence="1">
    <location>
        <begin position="11"/>
        <end position="93"/>
    </location>
</feature>
<dbReference type="Pfam" id="PF09343">
    <property type="entry name" value="DUF2460"/>
    <property type="match status" value="1"/>
</dbReference>
<dbReference type="Proteomes" id="UP000007089">
    <property type="component" value="Chromosome"/>
</dbReference>
<dbReference type="InterPro" id="IPR011740">
    <property type="entry name" value="DUF2460"/>
</dbReference>
<keyword evidence="3" id="KW-1185">Reference proteome</keyword>
<reference evidence="2" key="1">
    <citation type="submission" date="2009-01" db="EMBL/GenBank/DDBJ databases">
        <title>Complete sequence of Anaeromyxobacter dehalogenans 2CP-1.</title>
        <authorList>
            <consortium name="US DOE Joint Genome Institute"/>
            <person name="Lucas S."/>
            <person name="Copeland A."/>
            <person name="Lapidus A."/>
            <person name="Glavina del Rio T."/>
            <person name="Dalin E."/>
            <person name="Tice H."/>
            <person name="Bruce D."/>
            <person name="Goodwin L."/>
            <person name="Pitluck S."/>
            <person name="Saunders E."/>
            <person name="Brettin T."/>
            <person name="Detter J.C."/>
            <person name="Han C."/>
            <person name="Larimer F."/>
            <person name="Land M."/>
            <person name="Hauser L."/>
            <person name="Kyrpides N."/>
            <person name="Ovchinnikova G."/>
            <person name="Beliaev A.S."/>
            <person name="Richardson P."/>
        </authorList>
    </citation>
    <scope>NUCLEOTIDE SEQUENCE</scope>
    <source>
        <strain evidence="2">2CP-1</strain>
    </source>
</reference>
<proteinExistence type="predicted"/>
<name>B8JGI6_ANAD2</name>
<evidence type="ECO:0000259" key="1">
    <source>
        <dbReference type="Pfam" id="PF09343"/>
    </source>
</evidence>
<dbReference type="AlphaFoldDB" id="B8JGI6"/>
<evidence type="ECO:0000313" key="3">
    <source>
        <dbReference type="Proteomes" id="UP000007089"/>
    </source>
</evidence>
<organism evidence="2 3">
    <name type="scientific">Anaeromyxobacter dehalogenans (strain ATCC BAA-258 / DSM 21875 / 2CP-1)</name>
    <dbReference type="NCBI Taxonomy" id="455488"/>
    <lineage>
        <taxon>Bacteria</taxon>
        <taxon>Pseudomonadati</taxon>
        <taxon>Myxococcota</taxon>
        <taxon>Myxococcia</taxon>
        <taxon>Myxococcales</taxon>
        <taxon>Cystobacterineae</taxon>
        <taxon>Anaeromyxobacteraceae</taxon>
        <taxon>Anaeromyxobacter</taxon>
    </lineage>
</organism>
<dbReference type="EMBL" id="CP001359">
    <property type="protein sequence ID" value="ACL64657.1"/>
    <property type="molecule type" value="Genomic_DNA"/>
</dbReference>
<sequence length="127" mass="14574">MSNDVFPDLPGLDVEVDRTTLYRTSTYETVGGREQRAAWWSSPRYRYRLRWNLLRADVAAPAPWAAYSEAAAVQRFFDVHLGAWDSFLMVDPYSAAQVRVRFVEDSLRFTREVPGVWAAQAEVISVK</sequence>
<accession>B8JGI6</accession>
<dbReference type="RefSeq" id="WP_012632631.1">
    <property type="nucleotide sequence ID" value="NC_011891.1"/>
</dbReference>
<dbReference type="KEGG" id="acp:A2cp1_1313"/>
<dbReference type="HOGENOM" id="CLU_1965967_0_0_7"/>
<evidence type="ECO:0000313" key="2">
    <source>
        <dbReference type="EMBL" id="ACL64657.1"/>
    </source>
</evidence>
<gene>
    <name evidence="2" type="ordered locus">A2cp1_1313</name>
</gene>